<evidence type="ECO:0000256" key="7">
    <source>
        <dbReference type="ARBA" id="ARBA00023136"/>
    </source>
</evidence>
<dbReference type="Pfam" id="PF02040">
    <property type="entry name" value="ArsB"/>
    <property type="match status" value="1"/>
</dbReference>
<keyword evidence="8" id="KW-0813">Transport</keyword>
<accession>A0ABW3ZXE1</accession>
<evidence type="ECO:0000256" key="2">
    <source>
        <dbReference type="ARBA" id="ARBA00006433"/>
    </source>
</evidence>
<dbReference type="NCBIfam" id="NF011980">
    <property type="entry name" value="PRK15445.1"/>
    <property type="match status" value="1"/>
</dbReference>
<comment type="caution">
    <text evidence="9">The sequence shown here is derived from an EMBL/GenBank/DDBJ whole genome shotgun (WGS) entry which is preliminary data.</text>
</comment>
<dbReference type="InterPro" id="IPR000802">
    <property type="entry name" value="Arsenical_pump_ArsB"/>
</dbReference>
<dbReference type="NCBIfam" id="TIGR00935">
    <property type="entry name" value="2a45"/>
    <property type="match status" value="1"/>
</dbReference>
<keyword evidence="6 8" id="KW-1133">Transmembrane helix</keyword>
<keyword evidence="5 8" id="KW-0059">Arsenical resistance</keyword>
<feature type="transmembrane region" description="Helical" evidence="8">
    <location>
        <begin position="247"/>
        <end position="267"/>
    </location>
</feature>
<evidence type="ECO:0000256" key="1">
    <source>
        <dbReference type="ARBA" id="ARBA00004651"/>
    </source>
</evidence>
<feature type="transmembrane region" description="Helical" evidence="8">
    <location>
        <begin position="26"/>
        <end position="45"/>
    </location>
</feature>
<feature type="transmembrane region" description="Helical" evidence="8">
    <location>
        <begin position="224"/>
        <end position="241"/>
    </location>
</feature>
<feature type="transmembrane region" description="Helical" evidence="8">
    <location>
        <begin position="57"/>
        <end position="77"/>
    </location>
</feature>
<feature type="transmembrane region" description="Helical" evidence="8">
    <location>
        <begin position="137"/>
        <end position="161"/>
    </location>
</feature>
<keyword evidence="7 8" id="KW-0472">Membrane</keyword>
<gene>
    <name evidence="9" type="ORF">ACFQ4A_14300</name>
</gene>
<dbReference type="PRINTS" id="PR00758">
    <property type="entry name" value="ARSENICPUMP"/>
</dbReference>
<keyword evidence="3" id="KW-1003">Cell membrane</keyword>
<evidence type="ECO:0000256" key="6">
    <source>
        <dbReference type="ARBA" id="ARBA00022989"/>
    </source>
</evidence>
<comment type="caution">
    <text evidence="8">Lacks conserved residue(s) required for the propagation of feature annotation.</text>
</comment>
<evidence type="ECO:0000256" key="3">
    <source>
        <dbReference type="ARBA" id="ARBA00022475"/>
    </source>
</evidence>
<evidence type="ECO:0000256" key="5">
    <source>
        <dbReference type="ARBA" id="ARBA00022849"/>
    </source>
</evidence>
<reference evidence="10" key="1">
    <citation type="journal article" date="2019" name="Int. J. Syst. Evol. Microbiol.">
        <title>The Global Catalogue of Microorganisms (GCM) 10K type strain sequencing project: providing services to taxonomists for standard genome sequencing and annotation.</title>
        <authorList>
            <consortium name="The Broad Institute Genomics Platform"/>
            <consortium name="The Broad Institute Genome Sequencing Center for Infectious Disease"/>
            <person name="Wu L."/>
            <person name="Ma J."/>
        </authorList>
    </citation>
    <scope>NUCLEOTIDE SEQUENCE [LARGE SCALE GENOMIC DNA]</scope>
    <source>
        <strain evidence="10">CCUG 54822</strain>
    </source>
</reference>
<evidence type="ECO:0000256" key="8">
    <source>
        <dbReference type="RuleBase" id="RU004993"/>
    </source>
</evidence>
<feature type="transmembrane region" description="Helical" evidence="8">
    <location>
        <begin position="403"/>
        <end position="426"/>
    </location>
</feature>
<proteinExistence type="inferred from homology"/>
<dbReference type="Proteomes" id="UP001597178">
    <property type="component" value="Unassembled WGS sequence"/>
</dbReference>
<dbReference type="PANTHER" id="PTHR43302:SF5">
    <property type="entry name" value="TRANSPORTER ARSB-RELATED"/>
    <property type="match status" value="1"/>
</dbReference>
<name>A0ABW3ZXE1_9BACI</name>
<dbReference type="PANTHER" id="PTHR43302">
    <property type="entry name" value="TRANSPORTER ARSB-RELATED"/>
    <property type="match status" value="1"/>
</dbReference>
<feature type="transmembrane region" description="Helical" evidence="8">
    <location>
        <begin position="318"/>
        <end position="337"/>
    </location>
</feature>
<dbReference type="CDD" id="cd01118">
    <property type="entry name" value="ArsB_permease"/>
    <property type="match status" value="1"/>
</dbReference>
<feature type="transmembrane region" description="Helical" evidence="8">
    <location>
        <begin position="97"/>
        <end position="125"/>
    </location>
</feature>
<comment type="similarity">
    <text evidence="2 8">Belongs to the ArsB family.</text>
</comment>
<keyword evidence="10" id="KW-1185">Reference proteome</keyword>
<dbReference type="RefSeq" id="WP_382401909.1">
    <property type="nucleotide sequence ID" value="NZ_JBHTNH010000028.1"/>
</dbReference>
<feature type="transmembrane region" description="Helical" evidence="8">
    <location>
        <begin position="181"/>
        <end position="199"/>
    </location>
</feature>
<feature type="transmembrane region" description="Helical" evidence="8">
    <location>
        <begin position="279"/>
        <end position="298"/>
    </location>
</feature>
<keyword evidence="4 8" id="KW-0812">Transmembrane</keyword>
<evidence type="ECO:0000313" key="10">
    <source>
        <dbReference type="Proteomes" id="UP001597178"/>
    </source>
</evidence>
<comment type="function">
    <text evidence="8">Involved in arsenical resistance. Thought to form the channel of an arsenite pump.</text>
</comment>
<comment type="subcellular location">
    <subcellularLocation>
        <location evidence="1 8">Cell membrane</location>
        <topology evidence="1 8">Multi-pass membrane protein</topology>
    </subcellularLocation>
</comment>
<protein>
    <recommendedName>
        <fullName evidence="8">Arsenical pump membrane protein</fullName>
    </recommendedName>
</protein>
<dbReference type="EMBL" id="JBHTNH010000028">
    <property type="protein sequence ID" value="MFD1362828.1"/>
    <property type="molecule type" value="Genomic_DNA"/>
</dbReference>
<organism evidence="9 10">
    <name type="scientific">Lentibacillus salinarum</name>
    <dbReference type="NCBI Taxonomy" id="446820"/>
    <lineage>
        <taxon>Bacteria</taxon>
        <taxon>Bacillati</taxon>
        <taxon>Bacillota</taxon>
        <taxon>Bacilli</taxon>
        <taxon>Bacillales</taxon>
        <taxon>Bacillaceae</taxon>
        <taxon>Lentibacillus</taxon>
    </lineage>
</organism>
<evidence type="ECO:0000256" key="4">
    <source>
        <dbReference type="ARBA" id="ARBA00022692"/>
    </source>
</evidence>
<evidence type="ECO:0000313" key="9">
    <source>
        <dbReference type="EMBL" id="MFD1362828.1"/>
    </source>
</evidence>
<sequence>MLILAILIFVVTLVLVIWQPKGLSIGWSAIGGAIIALLVGVVGFSDVIEVTEIVWNATLAFVAIILISLILDEIGLFEWAALHMARIAKGNGIKMFVYISILGAIVAAFFANDGAALILTPIVLAMVRNLNFTEKMIFPFIMASGFIADTTSLPFVVSNLVNIVSADFFGIGFVEYASRMMIPNLFALIATITVLLIYFRKSIPRSYDVSKLSKPADAIKDMRMFRLSWYVLGLLVIGYFASEFMNLPVSIVAGIIAIFFLIMARNSSAVDTKAVIKGAPWNIVFFSIGMYVVVYGLGNAGLTDALATVIQAAAEQGLFVATIAMGFIAAFLSSIMNNMPTVMIDAMAIAETNTSGAIREALIYANVVGADLGPKITPIGSLATLVWLHVLSQKGVKISWGTYFKTGIILTIPILFITLLGLYLTLSVL</sequence>